<evidence type="ECO:0000256" key="7">
    <source>
        <dbReference type="SAM" id="Phobius"/>
    </source>
</evidence>
<evidence type="ECO:0000259" key="8">
    <source>
        <dbReference type="PROSITE" id="PS50850"/>
    </source>
</evidence>
<dbReference type="PANTHER" id="PTHR23504:SF15">
    <property type="entry name" value="MAJOR FACILITATOR SUPERFAMILY (MFS) PROFILE DOMAIN-CONTAINING PROTEIN"/>
    <property type="match status" value="1"/>
</dbReference>
<keyword evidence="2" id="KW-0813">Transport</keyword>
<name>A0A164T0W2_9AGAM</name>
<gene>
    <name evidence="9" type="ORF">SISNIDRAFT_456166</name>
</gene>
<feature type="region of interest" description="Disordered" evidence="6">
    <location>
        <begin position="1"/>
        <end position="42"/>
    </location>
</feature>
<dbReference type="PANTHER" id="PTHR23504">
    <property type="entry name" value="MAJOR FACILITATOR SUPERFAMILY DOMAIN-CONTAINING PROTEIN 10"/>
    <property type="match status" value="1"/>
</dbReference>
<dbReference type="InterPro" id="IPR036259">
    <property type="entry name" value="MFS_trans_sf"/>
</dbReference>
<keyword evidence="4 7" id="KW-1133">Transmembrane helix</keyword>
<dbReference type="InterPro" id="IPR011701">
    <property type="entry name" value="MFS"/>
</dbReference>
<dbReference type="Proteomes" id="UP000076722">
    <property type="component" value="Unassembled WGS sequence"/>
</dbReference>
<feature type="compositionally biased region" description="Basic and acidic residues" evidence="6">
    <location>
        <begin position="1"/>
        <end position="18"/>
    </location>
</feature>
<feature type="transmembrane region" description="Helical" evidence="7">
    <location>
        <begin position="126"/>
        <end position="143"/>
    </location>
</feature>
<evidence type="ECO:0000313" key="10">
    <source>
        <dbReference type="Proteomes" id="UP000076722"/>
    </source>
</evidence>
<comment type="subcellular location">
    <subcellularLocation>
        <location evidence="1">Membrane</location>
        <topology evidence="1">Multi-pass membrane protein</topology>
    </subcellularLocation>
</comment>
<reference evidence="9 10" key="1">
    <citation type="journal article" date="2016" name="Mol. Biol. Evol.">
        <title>Comparative Genomics of Early-Diverging Mushroom-Forming Fungi Provides Insights into the Origins of Lignocellulose Decay Capabilities.</title>
        <authorList>
            <person name="Nagy L.G."/>
            <person name="Riley R."/>
            <person name="Tritt A."/>
            <person name="Adam C."/>
            <person name="Daum C."/>
            <person name="Floudas D."/>
            <person name="Sun H."/>
            <person name="Yadav J.S."/>
            <person name="Pangilinan J."/>
            <person name="Larsson K.H."/>
            <person name="Matsuura K."/>
            <person name="Barry K."/>
            <person name="Labutti K."/>
            <person name="Kuo R."/>
            <person name="Ohm R.A."/>
            <person name="Bhattacharya S.S."/>
            <person name="Shirouzu T."/>
            <person name="Yoshinaga Y."/>
            <person name="Martin F.M."/>
            <person name="Grigoriev I.V."/>
            <person name="Hibbett D.S."/>
        </authorList>
    </citation>
    <scope>NUCLEOTIDE SEQUENCE [LARGE SCALE GENOMIC DNA]</scope>
    <source>
        <strain evidence="9 10">HHB9708</strain>
    </source>
</reference>
<keyword evidence="3 7" id="KW-0812">Transmembrane</keyword>
<dbReference type="GO" id="GO:0016020">
    <property type="term" value="C:membrane"/>
    <property type="evidence" value="ECO:0007669"/>
    <property type="project" value="UniProtKB-SubCell"/>
</dbReference>
<organism evidence="9 10">
    <name type="scientific">Sistotremastrum niveocremeum HHB9708</name>
    <dbReference type="NCBI Taxonomy" id="1314777"/>
    <lineage>
        <taxon>Eukaryota</taxon>
        <taxon>Fungi</taxon>
        <taxon>Dikarya</taxon>
        <taxon>Basidiomycota</taxon>
        <taxon>Agaricomycotina</taxon>
        <taxon>Agaricomycetes</taxon>
        <taxon>Sistotremastrales</taxon>
        <taxon>Sistotremastraceae</taxon>
        <taxon>Sertulicium</taxon>
        <taxon>Sertulicium niveocremeum</taxon>
    </lineage>
</organism>
<feature type="compositionally biased region" description="Low complexity" evidence="6">
    <location>
        <begin position="274"/>
        <end position="310"/>
    </location>
</feature>
<dbReference type="Gene3D" id="1.20.1250.20">
    <property type="entry name" value="MFS general substrate transporter like domains"/>
    <property type="match status" value="1"/>
</dbReference>
<evidence type="ECO:0000256" key="1">
    <source>
        <dbReference type="ARBA" id="ARBA00004141"/>
    </source>
</evidence>
<dbReference type="SUPFAM" id="SSF103473">
    <property type="entry name" value="MFS general substrate transporter"/>
    <property type="match status" value="1"/>
</dbReference>
<protein>
    <submittedName>
        <fullName evidence="9">MFS general substrate transporter</fullName>
    </submittedName>
</protein>
<evidence type="ECO:0000256" key="5">
    <source>
        <dbReference type="ARBA" id="ARBA00023136"/>
    </source>
</evidence>
<dbReference type="EMBL" id="KV419412">
    <property type="protein sequence ID" value="KZS91974.1"/>
    <property type="molecule type" value="Genomic_DNA"/>
</dbReference>
<dbReference type="GO" id="GO:0022857">
    <property type="term" value="F:transmembrane transporter activity"/>
    <property type="evidence" value="ECO:0007669"/>
    <property type="project" value="InterPro"/>
</dbReference>
<feature type="transmembrane region" description="Helical" evidence="7">
    <location>
        <begin position="430"/>
        <end position="457"/>
    </location>
</feature>
<dbReference type="PROSITE" id="PS50850">
    <property type="entry name" value="MFS"/>
    <property type="match status" value="1"/>
</dbReference>
<evidence type="ECO:0000256" key="6">
    <source>
        <dbReference type="SAM" id="MobiDB-lite"/>
    </source>
</evidence>
<evidence type="ECO:0000256" key="4">
    <source>
        <dbReference type="ARBA" id="ARBA00022989"/>
    </source>
</evidence>
<evidence type="ECO:0000313" key="9">
    <source>
        <dbReference type="EMBL" id="KZS91974.1"/>
    </source>
</evidence>
<sequence length="545" mass="57628">MTVDERSPLITASHDHTTSESNLNSRSRDTSPSLKSHRRARRARPVTPIPKFQIAVLLFLSLAEPVTNTVIYPFVNQLIEETGITKGDYGKVGYYAGLIESLFFVAEALMVLHWGRLSDKIGRKPVLTIGVMGLATSMLSFGLSKTFWALVVSRSLAGALCGNVGVIKCSMAEMCDDTNLADVVAFLPIVWPVGSTIGPLIGGALSHPFERFPRVFGSNQFWEEYPYFLPCATAAGVALSSATLGFFALRETLPSKAKPATKPASRSPSPKSYTDSPSSPVSPISPTSPLSPSSSTQTLSDDLTSSIPSPELAPSPPPLRSLLTPRLTLSIINYGLLALIEIAFMTLYPLFLSTPPSLGGLGFSSAQIGSCLAGMGLVNGLFQFLLFGKIQRRWGSVRVYRVGLGSFLGLILLCPVMNEVVRANGGEMGVLGWSLLGAQLAGCILVSMTWGCIFILIMSSAPSSSALGATNGLAQTTASIARAIGPESATSLFAISVEKDLLGGRLVYVVLLVLVGLGLVASLGLKEEGAAAAVEGEEEDHNEEA</sequence>
<feature type="region of interest" description="Disordered" evidence="6">
    <location>
        <begin position="257"/>
        <end position="317"/>
    </location>
</feature>
<feature type="compositionally biased region" description="Polar residues" evidence="6">
    <location>
        <begin position="264"/>
        <end position="273"/>
    </location>
</feature>
<feature type="transmembrane region" description="Helical" evidence="7">
    <location>
        <begin position="363"/>
        <end position="387"/>
    </location>
</feature>
<evidence type="ECO:0000256" key="3">
    <source>
        <dbReference type="ARBA" id="ARBA00022692"/>
    </source>
</evidence>
<feature type="transmembrane region" description="Helical" evidence="7">
    <location>
        <begin position="331"/>
        <end position="351"/>
    </location>
</feature>
<accession>A0A164T0W2</accession>
<feature type="domain" description="Major facilitator superfamily (MFS) profile" evidence="8">
    <location>
        <begin position="53"/>
        <end position="530"/>
    </location>
</feature>
<feature type="transmembrane region" description="Helical" evidence="7">
    <location>
        <begin position="94"/>
        <end position="114"/>
    </location>
</feature>
<dbReference type="OrthoDB" id="419616at2759"/>
<keyword evidence="5 7" id="KW-0472">Membrane</keyword>
<dbReference type="CDD" id="cd17330">
    <property type="entry name" value="MFS_SLC46_TetA_like"/>
    <property type="match status" value="1"/>
</dbReference>
<feature type="transmembrane region" description="Helical" evidence="7">
    <location>
        <begin position="225"/>
        <end position="249"/>
    </location>
</feature>
<dbReference type="InterPro" id="IPR020846">
    <property type="entry name" value="MFS_dom"/>
</dbReference>
<feature type="compositionally biased region" description="Polar residues" evidence="6">
    <location>
        <begin position="19"/>
        <end position="34"/>
    </location>
</feature>
<feature type="transmembrane region" description="Helical" evidence="7">
    <location>
        <begin position="506"/>
        <end position="525"/>
    </location>
</feature>
<evidence type="ECO:0000256" key="2">
    <source>
        <dbReference type="ARBA" id="ARBA00022448"/>
    </source>
</evidence>
<dbReference type="Pfam" id="PF07690">
    <property type="entry name" value="MFS_1"/>
    <property type="match status" value="1"/>
</dbReference>
<keyword evidence="10" id="KW-1185">Reference proteome</keyword>
<feature type="transmembrane region" description="Helical" evidence="7">
    <location>
        <begin position="399"/>
        <end position="418"/>
    </location>
</feature>
<proteinExistence type="predicted"/>
<dbReference type="AlphaFoldDB" id="A0A164T0W2"/>
<feature type="transmembrane region" description="Helical" evidence="7">
    <location>
        <begin position="183"/>
        <end position="205"/>
    </location>
</feature>